<evidence type="ECO:0000313" key="9">
    <source>
        <dbReference type="EMBL" id="RXZ68457.1"/>
    </source>
</evidence>
<keyword evidence="10" id="KW-1185">Reference proteome</keyword>
<evidence type="ECO:0000256" key="2">
    <source>
        <dbReference type="ARBA" id="ARBA00010892"/>
    </source>
</evidence>
<proteinExistence type="inferred from homology"/>
<dbReference type="PANTHER" id="PTHR31611">
    <property type="entry name" value="HIGH-AFFINITY NICKEL TRANSPORT PROTEIN NIC1"/>
    <property type="match status" value="1"/>
</dbReference>
<dbReference type="AlphaFoldDB" id="A0A4Q2KUJ1"/>
<dbReference type="OrthoDB" id="9776706at2"/>
<comment type="caution">
    <text evidence="9">The sequence shown here is derived from an EMBL/GenBank/DDBJ whole genome shotgun (WGS) entry which is preliminary data.</text>
</comment>
<reference evidence="9 10" key="1">
    <citation type="submission" date="2019-01" db="EMBL/GenBank/DDBJ databases">
        <title>Agromyces.</title>
        <authorList>
            <person name="Li J."/>
        </authorList>
    </citation>
    <scope>NUCLEOTIDE SEQUENCE [LARGE SCALE GENOMIC DNA]</scope>
    <source>
        <strain evidence="9 10">DSM 15934</strain>
    </source>
</reference>
<feature type="transmembrane region" description="Helical" evidence="8">
    <location>
        <begin position="50"/>
        <end position="68"/>
    </location>
</feature>
<comment type="similarity">
    <text evidence="2 8">Belongs to the NiCoT transporter (TC 2.A.52) family.</text>
</comment>
<dbReference type="Proteomes" id="UP000293865">
    <property type="component" value="Unassembled WGS sequence"/>
</dbReference>
<dbReference type="RefSeq" id="WP_129521479.1">
    <property type="nucleotide sequence ID" value="NZ_SDPN01000027.1"/>
</dbReference>
<feature type="transmembrane region" description="Helical" evidence="8">
    <location>
        <begin position="286"/>
        <end position="309"/>
    </location>
</feature>
<evidence type="ECO:0000256" key="7">
    <source>
        <dbReference type="ARBA" id="ARBA00023136"/>
    </source>
</evidence>
<evidence type="ECO:0000256" key="8">
    <source>
        <dbReference type="RuleBase" id="RU362101"/>
    </source>
</evidence>
<evidence type="ECO:0000256" key="6">
    <source>
        <dbReference type="ARBA" id="ARBA00022989"/>
    </source>
</evidence>
<keyword evidence="7 8" id="KW-0472">Membrane</keyword>
<feature type="transmembrane region" description="Helical" evidence="8">
    <location>
        <begin position="96"/>
        <end position="125"/>
    </location>
</feature>
<dbReference type="Pfam" id="PF03824">
    <property type="entry name" value="NicO"/>
    <property type="match status" value="1"/>
</dbReference>
<evidence type="ECO:0000256" key="5">
    <source>
        <dbReference type="ARBA" id="ARBA00022692"/>
    </source>
</evidence>
<evidence type="ECO:0000256" key="4">
    <source>
        <dbReference type="ARBA" id="ARBA00022596"/>
    </source>
</evidence>
<feature type="transmembrane region" description="Helical" evidence="8">
    <location>
        <begin position="240"/>
        <end position="259"/>
    </location>
</feature>
<dbReference type="GO" id="GO:0015099">
    <property type="term" value="F:nickel cation transmembrane transporter activity"/>
    <property type="evidence" value="ECO:0007669"/>
    <property type="project" value="UniProtKB-UniRule"/>
</dbReference>
<keyword evidence="4" id="KW-0533">Nickel</keyword>
<comment type="subcellular location">
    <subcellularLocation>
        <location evidence="8">Cell membrane</location>
        <topology evidence="8">Multi-pass membrane protein</topology>
    </subcellularLocation>
    <subcellularLocation>
        <location evidence="1">Endomembrane system</location>
        <topology evidence="1">Multi-pass membrane protein</topology>
    </subcellularLocation>
</comment>
<name>A0A4Q2KUJ1_9MICO</name>
<dbReference type="NCBIfam" id="TIGR00802">
    <property type="entry name" value="nico"/>
    <property type="match status" value="1"/>
</dbReference>
<evidence type="ECO:0000313" key="10">
    <source>
        <dbReference type="Proteomes" id="UP000293865"/>
    </source>
</evidence>
<feature type="transmembrane region" description="Helical" evidence="8">
    <location>
        <begin position="329"/>
        <end position="349"/>
    </location>
</feature>
<keyword evidence="6 8" id="KW-1133">Transmembrane helix</keyword>
<dbReference type="GO" id="GO:0012505">
    <property type="term" value="C:endomembrane system"/>
    <property type="evidence" value="ECO:0007669"/>
    <property type="project" value="UniProtKB-SubCell"/>
</dbReference>
<gene>
    <name evidence="9" type="ORF">ESP51_13765</name>
</gene>
<evidence type="ECO:0000256" key="3">
    <source>
        <dbReference type="ARBA" id="ARBA00022448"/>
    </source>
</evidence>
<dbReference type="PANTHER" id="PTHR31611:SF0">
    <property type="entry name" value="HIGH-AFFINITY NICKEL TRANSPORT PROTEIN NIC1"/>
    <property type="match status" value="1"/>
</dbReference>
<keyword evidence="3 8" id="KW-0813">Transport</keyword>
<protein>
    <recommendedName>
        <fullName evidence="8">Nickel/cobalt efflux system</fullName>
    </recommendedName>
</protein>
<sequence length="355" mass="36821">MSSTASSSAPASARSHRNGTGLSLVGMVGAILALHLAGFSLLLAQGGREGGAGASLSVGVGLTAYVLGLRHAFDADHIAAIDNTTRKLLSDGKKPVSVGFWFSLGHSTVVLALVVLLALGVGALAGPLQDDDSALHQVTGTVGTTVSGLFLGIIAAINVVLLASTWRTYRRVRSGEITMTQVEEHATSRGPLTRLFAPVMQAIRAPWQMYPLGVLFGLGFDTATEVGLLVLAATNTGSGLAWYTLLALPLLFAAGMSLLDTADGLVMRYAYGWAFADGARKLRYNLAITAISVIVAVAVGTTELVAMLGQELGLNGGVWQLAAGLDLNVIGFGIAGGLIVMWLGAVVLWRRSRQK</sequence>
<dbReference type="InterPro" id="IPR011541">
    <property type="entry name" value="Ni/Co_transpt_high_affinity"/>
</dbReference>
<dbReference type="InterPro" id="IPR004688">
    <property type="entry name" value="Ni/Co_transpt"/>
</dbReference>
<organism evidence="9 10">
    <name type="scientific">Agromyces albus</name>
    <dbReference type="NCBI Taxonomy" id="205332"/>
    <lineage>
        <taxon>Bacteria</taxon>
        <taxon>Bacillati</taxon>
        <taxon>Actinomycetota</taxon>
        <taxon>Actinomycetes</taxon>
        <taxon>Micrococcales</taxon>
        <taxon>Microbacteriaceae</taxon>
        <taxon>Agromyces</taxon>
    </lineage>
</organism>
<feature type="transmembrane region" description="Helical" evidence="8">
    <location>
        <begin position="21"/>
        <end position="44"/>
    </location>
</feature>
<keyword evidence="5 8" id="KW-0812">Transmembrane</keyword>
<feature type="transmembrane region" description="Helical" evidence="8">
    <location>
        <begin position="210"/>
        <end position="234"/>
    </location>
</feature>
<feature type="transmembrane region" description="Helical" evidence="8">
    <location>
        <begin position="145"/>
        <end position="163"/>
    </location>
</feature>
<accession>A0A4Q2KUJ1</accession>
<evidence type="ECO:0000256" key="1">
    <source>
        <dbReference type="ARBA" id="ARBA00004127"/>
    </source>
</evidence>
<dbReference type="EMBL" id="SDPN01000027">
    <property type="protein sequence ID" value="RXZ68457.1"/>
    <property type="molecule type" value="Genomic_DNA"/>
</dbReference>
<dbReference type="GO" id="GO:0005886">
    <property type="term" value="C:plasma membrane"/>
    <property type="evidence" value="ECO:0007669"/>
    <property type="project" value="UniProtKB-SubCell"/>
</dbReference>